<dbReference type="Gene3D" id="2.40.70.10">
    <property type="entry name" value="Acid Proteases"/>
    <property type="match status" value="1"/>
</dbReference>
<reference evidence="5" key="1">
    <citation type="journal article" date="2019" name="Nat. Commun.">
        <title>The genome of broomcorn millet.</title>
        <authorList>
            <person name="Zou C."/>
            <person name="Miki D."/>
            <person name="Li D."/>
            <person name="Tang Q."/>
            <person name="Xiao L."/>
            <person name="Rajput S."/>
            <person name="Deng P."/>
            <person name="Jia W."/>
            <person name="Huang R."/>
            <person name="Zhang M."/>
            <person name="Sun Y."/>
            <person name="Hu J."/>
            <person name="Fu X."/>
            <person name="Schnable P.S."/>
            <person name="Li F."/>
            <person name="Zhang H."/>
            <person name="Feng B."/>
            <person name="Zhu X."/>
            <person name="Liu R."/>
            <person name="Schnable J.C."/>
            <person name="Zhu J.-K."/>
            <person name="Zhang H."/>
        </authorList>
    </citation>
    <scope>NUCLEOTIDE SEQUENCE [LARGE SCALE GENOMIC DNA]</scope>
</reference>
<dbReference type="PANTHER" id="PTHR13683:SF331">
    <property type="entry name" value="ASPARTIC PROTEINASE ASP1"/>
    <property type="match status" value="1"/>
</dbReference>
<dbReference type="EMBL" id="PQIB02000002">
    <property type="protein sequence ID" value="RLN34566.1"/>
    <property type="molecule type" value="Genomic_DNA"/>
</dbReference>
<feature type="signal peptide" evidence="2">
    <location>
        <begin position="1"/>
        <end position="27"/>
    </location>
</feature>
<feature type="domain" description="Peptidase A1" evidence="3">
    <location>
        <begin position="43"/>
        <end position="219"/>
    </location>
</feature>
<dbReference type="STRING" id="4540.A0A3L6TCJ9"/>
<dbReference type="InterPro" id="IPR021109">
    <property type="entry name" value="Peptidase_aspartic_dom_sf"/>
</dbReference>
<evidence type="ECO:0000313" key="5">
    <source>
        <dbReference type="Proteomes" id="UP000275267"/>
    </source>
</evidence>
<keyword evidence="2" id="KW-0732">Signal</keyword>
<protein>
    <recommendedName>
        <fullName evidence="3">Peptidase A1 domain-containing protein</fullName>
    </recommendedName>
</protein>
<evidence type="ECO:0000256" key="1">
    <source>
        <dbReference type="ARBA" id="ARBA00007447"/>
    </source>
</evidence>
<dbReference type="PANTHER" id="PTHR13683">
    <property type="entry name" value="ASPARTYL PROTEASES"/>
    <property type="match status" value="1"/>
</dbReference>
<proteinExistence type="inferred from homology"/>
<evidence type="ECO:0000259" key="3">
    <source>
        <dbReference type="PROSITE" id="PS51767"/>
    </source>
</evidence>
<dbReference type="PROSITE" id="PS51767">
    <property type="entry name" value="PEPTIDASE_A1"/>
    <property type="match status" value="1"/>
</dbReference>
<dbReference type="Proteomes" id="UP000275267">
    <property type="component" value="Unassembled WGS sequence"/>
</dbReference>
<dbReference type="SUPFAM" id="SSF50630">
    <property type="entry name" value="Acid proteases"/>
    <property type="match status" value="1"/>
</dbReference>
<sequence length="219" mass="24478">MASTTASITRILPLLLLLLLTVPSSSSYIKFDLHGNVYPVGHIYVTIKIGEPAKEYNLDVDTGSILTWLQCHDPNCRGDCKKWRQPHPYYELTPGKVLPRNDPLCRELHPVPGEQKCRYRIAYAHGNSKGLLIRDKLTLPSRNAQQSIAFGCGYDQPGVPAPVDGILAHGRGPSVTLISQLKRERAITKDLITHYITMQDRIVIYDNEGSQIGWAHHSC</sequence>
<evidence type="ECO:0000313" key="4">
    <source>
        <dbReference type="EMBL" id="RLN34566.1"/>
    </source>
</evidence>
<evidence type="ECO:0000256" key="2">
    <source>
        <dbReference type="SAM" id="SignalP"/>
    </source>
</evidence>
<comment type="caution">
    <text evidence="4">The sequence shown here is derived from an EMBL/GenBank/DDBJ whole genome shotgun (WGS) entry which is preliminary data.</text>
</comment>
<keyword evidence="5" id="KW-1185">Reference proteome</keyword>
<dbReference type="InterPro" id="IPR001461">
    <property type="entry name" value="Aspartic_peptidase_A1"/>
</dbReference>
<dbReference type="AlphaFoldDB" id="A0A3L6TCJ9"/>
<feature type="chain" id="PRO_5018304357" description="Peptidase A1 domain-containing protein" evidence="2">
    <location>
        <begin position="28"/>
        <end position="219"/>
    </location>
</feature>
<dbReference type="GO" id="GO:0006508">
    <property type="term" value="P:proteolysis"/>
    <property type="evidence" value="ECO:0007669"/>
    <property type="project" value="InterPro"/>
</dbReference>
<dbReference type="Pfam" id="PF14543">
    <property type="entry name" value="TAXi_N"/>
    <property type="match status" value="1"/>
</dbReference>
<dbReference type="GO" id="GO:0004190">
    <property type="term" value="F:aspartic-type endopeptidase activity"/>
    <property type="evidence" value="ECO:0007669"/>
    <property type="project" value="InterPro"/>
</dbReference>
<organism evidence="4 5">
    <name type="scientific">Panicum miliaceum</name>
    <name type="common">Proso millet</name>
    <name type="synonym">Broomcorn millet</name>
    <dbReference type="NCBI Taxonomy" id="4540"/>
    <lineage>
        <taxon>Eukaryota</taxon>
        <taxon>Viridiplantae</taxon>
        <taxon>Streptophyta</taxon>
        <taxon>Embryophyta</taxon>
        <taxon>Tracheophyta</taxon>
        <taxon>Spermatophyta</taxon>
        <taxon>Magnoliopsida</taxon>
        <taxon>Liliopsida</taxon>
        <taxon>Poales</taxon>
        <taxon>Poaceae</taxon>
        <taxon>PACMAD clade</taxon>
        <taxon>Panicoideae</taxon>
        <taxon>Panicodae</taxon>
        <taxon>Paniceae</taxon>
        <taxon>Panicinae</taxon>
        <taxon>Panicum</taxon>
        <taxon>Panicum sect. Panicum</taxon>
    </lineage>
</organism>
<accession>A0A3L6TCJ9</accession>
<name>A0A3L6TCJ9_PANMI</name>
<dbReference type="InterPro" id="IPR032861">
    <property type="entry name" value="TAXi_N"/>
</dbReference>
<dbReference type="OrthoDB" id="637377at2759"/>
<comment type="similarity">
    <text evidence="1">Belongs to the peptidase A1 family.</text>
</comment>
<gene>
    <name evidence="4" type="ORF">C2845_PM03G25160</name>
</gene>
<dbReference type="InterPro" id="IPR033121">
    <property type="entry name" value="PEPTIDASE_A1"/>
</dbReference>